<accession>A0A6S7IAJ0</accession>
<evidence type="ECO:0000256" key="1">
    <source>
        <dbReference type="SAM" id="MobiDB-lite"/>
    </source>
</evidence>
<feature type="region of interest" description="Disordered" evidence="1">
    <location>
        <begin position="214"/>
        <end position="318"/>
    </location>
</feature>
<protein>
    <submittedName>
        <fullName evidence="2">Uncharacterized protein</fullName>
    </submittedName>
</protein>
<dbReference type="Proteomes" id="UP001152795">
    <property type="component" value="Unassembled WGS sequence"/>
</dbReference>
<sequence>MRKRTAVNFFNQFVRSFATPYQQSQQPPQAPDVLRYLKPFSCEWLSRPEIALSEYSEAISSNMAVLNEFKKTVISKKVVKKLEAKFNPLANELRNLNRKSNSSPTTDDAKAVLRSTVDNDEEFDATIDNLFQAANAMFCIAANQVVARSLLRNPNAYSRIIEVSNETGQEFQSKGDVKAMKRYLLQEFTTEKEDTNDTPRSDILRELDWTSEDSSSESISVSESSSESLTRSRKRKVIHETDNFSSSAKTKKVRKSPQNTPTANRQSAEGGTFTSAKQRSEGRRKEEENSIPLVKATKNKKQKKKTKKRTKHRRNYLKYQLVERKSKTYVKELKELTN</sequence>
<gene>
    <name evidence="2" type="ORF">PACLA_8A038487</name>
</gene>
<organism evidence="2 3">
    <name type="scientific">Paramuricea clavata</name>
    <name type="common">Red gorgonian</name>
    <name type="synonym">Violescent sea-whip</name>
    <dbReference type="NCBI Taxonomy" id="317549"/>
    <lineage>
        <taxon>Eukaryota</taxon>
        <taxon>Metazoa</taxon>
        <taxon>Cnidaria</taxon>
        <taxon>Anthozoa</taxon>
        <taxon>Octocorallia</taxon>
        <taxon>Malacalcyonacea</taxon>
        <taxon>Plexauridae</taxon>
        <taxon>Paramuricea</taxon>
    </lineage>
</organism>
<evidence type="ECO:0000313" key="3">
    <source>
        <dbReference type="Proteomes" id="UP001152795"/>
    </source>
</evidence>
<keyword evidence="3" id="KW-1185">Reference proteome</keyword>
<feature type="compositionally biased region" description="Basic and acidic residues" evidence="1">
    <location>
        <begin position="278"/>
        <end position="288"/>
    </location>
</feature>
<feature type="compositionally biased region" description="Basic residues" evidence="1">
    <location>
        <begin position="297"/>
        <end position="316"/>
    </location>
</feature>
<evidence type="ECO:0000313" key="2">
    <source>
        <dbReference type="EMBL" id="CAB4014019.1"/>
    </source>
</evidence>
<feature type="compositionally biased region" description="Low complexity" evidence="1">
    <location>
        <begin position="216"/>
        <end position="228"/>
    </location>
</feature>
<dbReference type="AlphaFoldDB" id="A0A6S7IAJ0"/>
<proteinExistence type="predicted"/>
<name>A0A6S7IAJ0_PARCT</name>
<reference evidence="2" key="1">
    <citation type="submission" date="2020-04" db="EMBL/GenBank/DDBJ databases">
        <authorList>
            <person name="Alioto T."/>
            <person name="Alioto T."/>
            <person name="Gomez Garrido J."/>
        </authorList>
    </citation>
    <scope>NUCLEOTIDE SEQUENCE</scope>
    <source>
        <strain evidence="2">A484AB</strain>
    </source>
</reference>
<feature type="compositionally biased region" description="Polar residues" evidence="1">
    <location>
        <begin position="256"/>
        <end position="277"/>
    </location>
</feature>
<dbReference type="OrthoDB" id="10319090at2759"/>
<comment type="caution">
    <text evidence="2">The sequence shown here is derived from an EMBL/GenBank/DDBJ whole genome shotgun (WGS) entry which is preliminary data.</text>
</comment>
<dbReference type="EMBL" id="CACRXK020008116">
    <property type="protein sequence ID" value="CAB4014019.1"/>
    <property type="molecule type" value="Genomic_DNA"/>
</dbReference>